<accession>A0ABX0TMU6</accession>
<dbReference type="Proteomes" id="UP000727456">
    <property type="component" value="Unassembled WGS sequence"/>
</dbReference>
<evidence type="ECO:0000256" key="1">
    <source>
        <dbReference type="SAM" id="Phobius"/>
    </source>
</evidence>
<feature type="transmembrane region" description="Helical" evidence="1">
    <location>
        <begin position="34"/>
        <end position="51"/>
    </location>
</feature>
<dbReference type="EMBL" id="JAAOZC010000001">
    <property type="protein sequence ID" value="NIJ06849.1"/>
    <property type="molecule type" value="Genomic_DNA"/>
</dbReference>
<evidence type="ECO:0000313" key="3">
    <source>
        <dbReference type="Proteomes" id="UP000727456"/>
    </source>
</evidence>
<comment type="caution">
    <text evidence="2">The sequence shown here is derived from an EMBL/GenBank/DDBJ whole genome shotgun (WGS) entry which is preliminary data.</text>
</comment>
<name>A0ABX0TMU6_9SPHN</name>
<organism evidence="2 3">
    <name type="scientific">Sphingomonas vulcanisoli</name>
    <dbReference type="NCBI Taxonomy" id="1658060"/>
    <lineage>
        <taxon>Bacteria</taxon>
        <taxon>Pseudomonadati</taxon>
        <taxon>Pseudomonadota</taxon>
        <taxon>Alphaproteobacteria</taxon>
        <taxon>Sphingomonadales</taxon>
        <taxon>Sphingomonadaceae</taxon>
        <taxon>Sphingomonas</taxon>
    </lineage>
</organism>
<keyword evidence="3" id="KW-1185">Reference proteome</keyword>
<evidence type="ECO:0000313" key="2">
    <source>
        <dbReference type="EMBL" id="NIJ06849.1"/>
    </source>
</evidence>
<reference evidence="2 3" key="1">
    <citation type="submission" date="2020-03" db="EMBL/GenBank/DDBJ databases">
        <title>Genomic Encyclopedia of Type Strains, Phase III (KMG-III): the genomes of soil and plant-associated and newly described type strains.</title>
        <authorList>
            <person name="Whitman W."/>
        </authorList>
    </citation>
    <scope>NUCLEOTIDE SEQUENCE [LARGE SCALE GENOMIC DNA]</scope>
    <source>
        <strain evidence="2 3">CECT 8804</strain>
    </source>
</reference>
<keyword evidence="1" id="KW-0812">Transmembrane</keyword>
<protein>
    <submittedName>
        <fullName evidence="2">Uncharacterized protein</fullName>
    </submittedName>
</protein>
<sequence length="84" mass="9390">METIYDWVTVAIFAGLIVLFLQRSSSEGEPRDHIWQYLVASVGCAVANYLGNHDDVPYHHALAILVLGGTVAYIWFALKPLERS</sequence>
<dbReference type="InterPro" id="IPR054655">
    <property type="entry name" value="XrtV-like"/>
</dbReference>
<keyword evidence="1" id="KW-1133">Transmembrane helix</keyword>
<gene>
    <name evidence="2" type="ORF">FHS31_000431</name>
</gene>
<dbReference type="RefSeq" id="WP_167071564.1">
    <property type="nucleotide sequence ID" value="NZ_JAAOZC010000001.1"/>
</dbReference>
<feature type="transmembrane region" description="Helical" evidence="1">
    <location>
        <begin position="6"/>
        <end position="22"/>
    </location>
</feature>
<proteinExistence type="predicted"/>
<keyword evidence="1" id="KW-0472">Membrane</keyword>
<feature type="transmembrane region" description="Helical" evidence="1">
    <location>
        <begin position="57"/>
        <end position="78"/>
    </location>
</feature>
<dbReference type="NCBIfam" id="NF045607">
    <property type="entry name" value="exo_Victor_syst"/>
    <property type="match status" value="1"/>
</dbReference>